<dbReference type="PANTHER" id="PTHR18964:SF146">
    <property type="entry name" value="POLYPHOSPHATE GLUCOKINASE"/>
    <property type="match status" value="1"/>
</dbReference>
<dbReference type="SUPFAM" id="SSF53067">
    <property type="entry name" value="Actin-like ATPase domain"/>
    <property type="match status" value="1"/>
</dbReference>
<sequence>MSVFLGIDIGGSGVKGALVDVSTGEVVSERFRVATPRPATPEAVLAVVEEVVAHFAWGSPFGCTFPGVTVNDMISTADNMDPGWVGVDAAAAIEASTGLRVAMLNDGDAAGVAETVFGAGRGLDGTVLLLTFGTGIGSALLYNDTLVPNTELGHLEFRGMEAEDYAAARLVEREDMRIDWWASRVNEFLIHVEHLFTPSRIIFGGGIAKRFDEIAPFLTVATEVVPAALLNNAGIVGAAYTANQRYGRDSND</sequence>
<dbReference type="Gene3D" id="3.30.420.40">
    <property type="match status" value="2"/>
</dbReference>
<dbReference type="AlphaFoldDB" id="A0A3B0T0M0"/>
<keyword evidence="1" id="KW-0418">Kinase</keyword>
<dbReference type="EC" id="2.7.1.63" evidence="1"/>
<gene>
    <name evidence="1" type="ORF">MNBD_ACTINO02-3129</name>
</gene>
<dbReference type="InterPro" id="IPR043129">
    <property type="entry name" value="ATPase_NBD"/>
</dbReference>
<dbReference type="PANTHER" id="PTHR18964">
    <property type="entry name" value="ROK (REPRESSOR, ORF, KINASE) FAMILY"/>
    <property type="match status" value="1"/>
</dbReference>
<dbReference type="InterPro" id="IPR000600">
    <property type="entry name" value="ROK"/>
</dbReference>
<proteinExistence type="predicted"/>
<dbReference type="CDD" id="cd24058">
    <property type="entry name" value="ASKHA_NBD_ROK_PPGK"/>
    <property type="match status" value="1"/>
</dbReference>
<accession>A0A3B0T0M0</accession>
<name>A0A3B0T0M0_9ZZZZ</name>
<reference evidence="1" key="1">
    <citation type="submission" date="2018-06" db="EMBL/GenBank/DDBJ databases">
        <authorList>
            <person name="Zhirakovskaya E."/>
        </authorList>
    </citation>
    <scope>NUCLEOTIDE SEQUENCE</scope>
</reference>
<dbReference type="NCBIfam" id="NF045942">
    <property type="entry name" value="PolPhglucPhase"/>
    <property type="match status" value="1"/>
</dbReference>
<dbReference type="Pfam" id="PF00480">
    <property type="entry name" value="ROK"/>
    <property type="match status" value="1"/>
</dbReference>
<keyword evidence="1" id="KW-0808">Transferase</keyword>
<dbReference type="GO" id="GO:0047330">
    <property type="term" value="F:polyphosphate-glucose phosphotransferase activity"/>
    <property type="evidence" value="ECO:0007669"/>
    <property type="project" value="UniProtKB-EC"/>
</dbReference>
<protein>
    <submittedName>
        <fullName evidence="1">Polyphosphate glucokinase</fullName>
        <ecNumber evidence="1">2.7.1.63</ecNumber>
    </submittedName>
</protein>
<dbReference type="EMBL" id="UOEK01000613">
    <property type="protein sequence ID" value="VAW09603.1"/>
    <property type="molecule type" value="Genomic_DNA"/>
</dbReference>
<organism evidence="1">
    <name type="scientific">hydrothermal vent metagenome</name>
    <dbReference type="NCBI Taxonomy" id="652676"/>
    <lineage>
        <taxon>unclassified sequences</taxon>
        <taxon>metagenomes</taxon>
        <taxon>ecological metagenomes</taxon>
    </lineage>
</organism>
<evidence type="ECO:0000313" key="1">
    <source>
        <dbReference type="EMBL" id="VAW09603.1"/>
    </source>
</evidence>